<accession>A0A7C9DAS0</accession>
<sequence>MEEFSGDLPMELVTELLVRLPVKSLVRFRCVCKEWCSLISSPDFASLHLTRYHNNDDDSPLLAATIDVSRKFQWMLLSGHTYGNIVHDDYAILNNQKIMAHIDTCDPRGSPVNGLLLLSKRSVNPAENPFEMELMLWNPMIGKTHKLPAHCIDYDAYLGLGFSHSRNDYKVVAISRQPKTSVYVYSVSTRTWSGIVEYREDIIHEVFSDGFLLVEGIMHFLSVNFFKRKSHMVLFDVSEEAFSYIELPCDRFDSYAVVYRGMIGLLDFDYREYSCDLWVMENDRVPCSWHKLYAVDFEPGTAPRMLCFKENGEFLLAIEKGGVELRHFERKLVEQIRENSSCLMVYASPYKESLVLL</sequence>
<organism evidence="2">
    <name type="scientific">Opuntia streptacantha</name>
    <name type="common">Prickly pear cactus</name>
    <name type="synonym">Opuntia cardona</name>
    <dbReference type="NCBI Taxonomy" id="393608"/>
    <lineage>
        <taxon>Eukaryota</taxon>
        <taxon>Viridiplantae</taxon>
        <taxon>Streptophyta</taxon>
        <taxon>Embryophyta</taxon>
        <taxon>Tracheophyta</taxon>
        <taxon>Spermatophyta</taxon>
        <taxon>Magnoliopsida</taxon>
        <taxon>eudicotyledons</taxon>
        <taxon>Gunneridae</taxon>
        <taxon>Pentapetalae</taxon>
        <taxon>Caryophyllales</taxon>
        <taxon>Cactineae</taxon>
        <taxon>Cactaceae</taxon>
        <taxon>Opuntioideae</taxon>
        <taxon>Opuntia</taxon>
    </lineage>
</organism>
<dbReference type="InterPro" id="IPR001810">
    <property type="entry name" value="F-box_dom"/>
</dbReference>
<dbReference type="EMBL" id="GISG01107274">
    <property type="protein sequence ID" value="MBA4637882.1"/>
    <property type="molecule type" value="Transcribed_RNA"/>
</dbReference>
<dbReference type="AlphaFoldDB" id="A0A7C9DAS0"/>
<dbReference type="PANTHER" id="PTHR31672">
    <property type="entry name" value="BNACNNG10540D PROTEIN"/>
    <property type="match status" value="1"/>
</dbReference>
<name>A0A7C9DAS0_OPUST</name>
<dbReference type="NCBIfam" id="TIGR01640">
    <property type="entry name" value="F_box_assoc_1"/>
    <property type="match status" value="1"/>
</dbReference>
<dbReference type="Gene3D" id="1.20.1280.50">
    <property type="match status" value="1"/>
</dbReference>
<dbReference type="SUPFAM" id="SSF81383">
    <property type="entry name" value="F-box domain"/>
    <property type="match status" value="1"/>
</dbReference>
<dbReference type="InterPro" id="IPR036047">
    <property type="entry name" value="F-box-like_dom_sf"/>
</dbReference>
<dbReference type="PANTHER" id="PTHR31672:SF13">
    <property type="entry name" value="F-BOX PROTEIN CPR30-LIKE"/>
    <property type="match status" value="1"/>
</dbReference>
<dbReference type="Pfam" id="PF08268">
    <property type="entry name" value="FBA_3"/>
    <property type="match status" value="1"/>
</dbReference>
<reference evidence="2" key="2">
    <citation type="submission" date="2020-07" db="EMBL/GenBank/DDBJ databases">
        <authorList>
            <person name="Vera ALvarez R."/>
            <person name="Arias-Moreno D.M."/>
            <person name="Jimenez-Jacinto V."/>
            <person name="Jimenez-Bremont J.F."/>
            <person name="Swaminathan K."/>
            <person name="Moose S.P."/>
            <person name="Guerrero-Gonzalez M.L."/>
            <person name="Marino-Ramirez L."/>
            <person name="Landsman D."/>
            <person name="Rodriguez-Kessler M."/>
            <person name="Delgado-Sanchez P."/>
        </authorList>
    </citation>
    <scope>NUCLEOTIDE SEQUENCE</scope>
    <source>
        <tissue evidence="2">Cladode</tissue>
    </source>
</reference>
<feature type="domain" description="F-box" evidence="1">
    <location>
        <begin position="2"/>
        <end position="52"/>
    </location>
</feature>
<dbReference type="Pfam" id="PF00646">
    <property type="entry name" value="F-box"/>
    <property type="match status" value="1"/>
</dbReference>
<dbReference type="InterPro" id="IPR017451">
    <property type="entry name" value="F-box-assoc_interact_dom"/>
</dbReference>
<protein>
    <recommendedName>
        <fullName evidence="1">F-box domain-containing protein</fullName>
    </recommendedName>
</protein>
<evidence type="ECO:0000259" key="1">
    <source>
        <dbReference type="PROSITE" id="PS50181"/>
    </source>
</evidence>
<reference evidence="2" key="1">
    <citation type="journal article" date="2013" name="J. Plant Res.">
        <title>Effect of fungi and light on seed germination of three Opuntia species from semiarid lands of central Mexico.</title>
        <authorList>
            <person name="Delgado-Sanchez P."/>
            <person name="Jimenez-Bremont J.F."/>
            <person name="Guerrero-Gonzalez Mde L."/>
            <person name="Flores J."/>
        </authorList>
    </citation>
    <scope>NUCLEOTIDE SEQUENCE</scope>
    <source>
        <tissue evidence="2">Cladode</tissue>
    </source>
</reference>
<dbReference type="PROSITE" id="PS50181">
    <property type="entry name" value="FBOX"/>
    <property type="match status" value="1"/>
</dbReference>
<dbReference type="SMART" id="SM00256">
    <property type="entry name" value="FBOX"/>
    <property type="match status" value="1"/>
</dbReference>
<dbReference type="CDD" id="cd22157">
    <property type="entry name" value="F-box_AtFBW1-like"/>
    <property type="match status" value="1"/>
</dbReference>
<proteinExistence type="predicted"/>
<evidence type="ECO:0000313" key="2">
    <source>
        <dbReference type="EMBL" id="MBA4637882.1"/>
    </source>
</evidence>
<dbReference type="InterPro" id="IPR050796">
    <property type="entry name" value="SCF_F-box_component"/>
</dbReference>
<dbReference type="InterPro" id="IPR013187">
    <property type="entry name" value="F-box-assoc_dom_typ3"/>
</dbReference>